<comment type="caution">
    <text evidence="1">The sequence shown here is derived from an EMBL/GenBank/DDBJ whole genome shotgun (WGS) entry which is preliminary data.</text>
</comment>
<dbReference type="Proteomes" id="UP000324222">
    <property type="component" value="Unassembled WGS sequence"/>
</dbReference>
<keyword evidence="2" id="KW-1185">Reference proteome</keyword>
<protein>
    <submittedName>
        <fullName evidence="1">Uncharacterized protein</fullName>
    </submittedName>
</protein>
<name>A0A5B7HFY8_PORTR</name>
<evidence type="ECO:0000313" key="1">
    <source>
        <dbReference type="EMBL" id="MPC68876.1"/>
    </source>
</evidence>
<gene>
    <name evidence="1" type="ORF">E2C01_063087</name>
</gene>
<proteinExistence type="predicted"/>
<accession>A0A5B7HFY8</accession>
<dbReference type="EMBL" id="VSRR010028533">
    <property type="protein sequence ID" value="MPC68876.1"/>
    <property type="molecule type" value="Genomic_DNA"/>
</dbReference>
<reference evidence="1 2" key="1">
    <citation type="submission" date="2019-05" db="EMBL/GenBank/DDBJ databases">
        <title>Another draft genome of Portunus trituberculatus and its Hox gene families provides insights of decapod evolution.</title>
        <authorList>
            <person name="Jeong J.-H."/>
            <person name="Song I."/>
            <person name="Kim S."/>
            <person name="Choi T."/>
            <person name="Kim D."/>
            <person name="Ryu S."/>
            <person name="Kim W."/>
        </authorList>
    </citation>
    <scope>NUCLEOTIDE SEQUENCE [LARGE SCALE GENOMIC DNA]</scope>
    <source>
        <tissue evidence="1">Muscle</tissue>
    </source>
</reference>
<sequence length="36" mass="3834">MPSPLRSCGRPKMASLALCLWAHVAMAGKAAPLIFH</sequence>
<organism evidence="1 2">
    <name type="scientific">Portunus trituberculatus</name>
    <name type="common">Swimming crab</name>
    <name type="synonym">Neptunus trituberculatus</name>
    <dbReference type="NCBI Taxonomy" id="210409"/>
    <lineage>
        <taxon>Eukaryota</taxon>
        <taxon>Metazoa</taxon>
        <taxon>Ecdysozoa</taxon>
        <taxon>Arthropoda</taxon>
        <taxon>Crustacea</taxon>
        <taxon>Multicrustacea</taxon>
        <taxon>Malacostraca</taxon>
        <taxon>Eumalacostraca</taxon>
        <taxon>Eucarida</taxon>
        <taxon>Decapoda</taxon>
        <taxon>Pleocyemata</taxon>
        <taxon>Brachyura</taxon>
        <taxon>Eubrachyura</taxon>
        <taxon>Portunoidea</taxon>
        <taxon>Portunidae</taxon>
        <taxon>Portuninae</taxon>
        <taxon>Portunus</taxon>
    </lineage>
</organism>
<dbReference type="AlphaFoldDB" id="A0A5B7HFY8"/>
<evidence type="ECO:0000313" key="2">
    <source>
        <dbReference type="Proteomes" id="UP000324222"/>
    </source>
</evidence>